<proteinExistence type="predicted"/>
<organism evidence="1">
    <name type="scientific">Streptomyces sp. CMC78</name>
    <dbReference type="NCBI Taxonomy" id="3231512"/>
    <lineage>
        <taxon>Bacteria</taxon>
        <taxon>Bacillati</taxon>
        <taxon>Actinomycetota</taxon>
        <taxon>Actinomycetes</taxon>
        <taxon>Kitasatosporales</taxon>
        <taxon>Streptomycetaceae</taxon>
        <taxon>Streptomyces</taxon>
    </lineage>
</organism>
<evidence type="ECO:0000313" key="1">
    <source>
        <dbReference type="EMBL" id="BFP54950.1"/>
    </source>
</evidence>
<accession>A0AB33KKI0</accession>
<protein>
    <submittedName>
        <fullName evidence="1">Uncharacterized protein</fullName>
    </submittedName>
</protein>
<sequence length="111" mass="11425">MELCGGNAISAEVGKALKVITGGVPMGEQALAAPDAGVVRFACRSEKLPGSTPAHIRLGVERWSPEDPEGDPEKLKDAYATVAHSFALAMAKELGCENDGGLAARPVLDPA</sequence>
<dbReference type="RefSeq" id="WP_408054223.1">
    <property type="nucleotide sequence ID" value="NZ_AP035884.1"/>
</dbReference>
<dbReference type="AlphaFoldDB" id="A0AB33KKI0"/>
<name>A0AB33KKI0_9ACTN</name>
<gene>
    <name evidence="1" type="ORF">SCMC78_47570</name>
</gene>
<dbReference type="EMBL" id="AP035884">
    <property type="protein sequence ID" value="BFP54950.1"/>
    <property type="molecule type" value="Genomic_DNA"/>
</dbReference>
<dbReference type="KEGG" id="stcm:SCMC78_47570"/>
<reference evidence="1" key="1">
    <citation type="submission" date="2024-07" db="EMBL/GenBank/DDBJ databases">
        <title>Complete genome sequences of cellulolytic bacteria, Kitasatospora sp. CMC57 and Streptomyces sp. CMC78, isolated from Japanese agricultural soil.</title>
        <authorList>
            <person name="Hashimoto T."/>
            <person name="Ito M."/>
            <person name="Iwamoto M."/>
            <person name="Fukahori D."/>
            <person name="Shoda T."/>
            <person name="Sakoda M."/>
            <person name="Morohoshi T."/>
            <person name="Mitsuboshi M."/>
            <person name="Nishizawa T."/>
        </authorList>
    </citation>
    <scope>NUCLEOTIDE SEQUENCE</scope>
    <source>
        <strain evidence="1">CMC78</strain>
    </source>
</reference>